<gene>
    <name evidence="1" type="ORF">QBD33_07590</name>
</gene>
<sequence length="110" mass="12672">MMNNAALIINLRELLIILMHNRTLCERSADALRYCREHIIEKEISVGVYGEYREVIDQLHDLASKDNRDAPDDVLRSGGDLLLSILLLYDRLASDIAVSEYIQKNNAFYF</sequence>
<dbReference type="Proteomes" id="UP001177527">
    <property type="component" value="Chromosome"/>
</dbReference>
<dbReference type="RefSeq" id="WP_280558209.1">
    <property type="nucleotide sequence ID" value="NZ_CP123488.1"/>
</dbReference>
<dbReference type="AlphaFoldDB" id="A0AA95G2U3"/>
<evidence type="ECO:0000313" key="1">
    <source>
        <dbReference type="EMBL" id="WGL57627.1"/>
    </source>
</evidence>
<proteinExistence type="predicted"/>
<dbReference type="EMBL" id="CP123488">
    <property type="protein sequence ID" value="WGL57627.1"/>
    <property type="molecule type" value="Genomic_DNA"/>
</dbReference>
<organism evidence="1 2">
    <name type="scientific">Kluyvera intermedia</name>
    <name type="common">Enterobacter intermedius</name>
    <dbReference type="NCBI Taxonomy" id="61648"/>
    <lineage>
        <taxon>Bacteria</taxon>
        <taxon>Pseudomonadati</taxon>
        <taxon>Pseudomonadota</taxon>
        <taxon>Gammaproteobacteria</taxon>
        <taxon>Enterobacterales</taxon>
        <taxon>Enterobacteriaceae</taxon>
        <taxon>Kluyvera</taxon>
    </lineage>
</organism>
<protein>
    <submittedName>
        <fullName evidence="1">Uncharacterized protein</fullName>
    </submittedName>
</protein>
<accession>A0AA95G2U3</accession>
<reference evidence="1" key="1">
    <citation type="submission" date="2023-04" db="EMBL/GenBank/DDBJ databases">
        <title>APH(3)-Id, a novel chromosomal aminoglycoside phosphotransferase, identified from an environmental isolate of Kluyvera intermedia DW18.</title>
        <authorList>
            <person name="Sha Y."/>
        </authorList>
    </citation>
    <scope>NUCLEOTIDE SEQUENCE</scope>
    <source>
        <strain evidence="1">DW18</strain>
    </source>
</reference>
<name>A0AA95G2U3_KLUIN</name>
<evidence type="ECO:0000313" key="2">
    <source>
        <dbReference type="Proteomes" id="UP001177527"/>
    </source>
</evidence>